<gene>
    <name evidence="4" type="ORF">ASPCAL05267</name>
</gene>
<dbReference type="PANTHER" id="PTHR24173">
    <property type="entry name" value="ANKYRIN REPEAT CONTAINING"/>
    <property type="match status" value="1"/>
</dbReference>
<dbReference type="EMBL" id="CDMC01000004">
    <property type="protein sequence ID" value="CEL04135.1"/>
    <property type="molecule type" value="Genomic_DNA"/>
</dbReference>
<keyword evidence="5" id="KW-1185">Reference proteome</keyword>
<reference evidence="5" key="1">
    <citation type="journal article" date="2016" name="Genome Announc.">
        <title>Draft genome sequences of fungus Aspergillus calidoustus.</title>
        <authorList>
            <person name="Horn F."/>
            <person name="Linde J."/>
            <person name="Mattern D.J."/>
            <person name="Walther G."/>
            <person name="Guthke R."/>
            <person name="Scherlach K."/>
            <person name="Martin K."/>
            <person name="Brakhage A.A."/>
            <person name="Petzke L."/>
            <person name="Valiante V."/>
        </authorList>
    </citation>
    <scope>NUCLEOTIDE SEQUENCE [LARGE SCALE GENOMIC DNA]</scope>
    <source>
        <strain evidence="5">SF006504</strain>
    </source>
</reference>
<dbReference type="InterPro" id="IPR002110">
    <property type="entry name" value="Ankyrin_rpt"/>
</dbReference>
<dbReference type="OMA" id="PIHIATC"/>
<dbReference type="GO" id="GO:0000151">
    <property type="term" value="C:ubiquitin ligase complex"/>
    <property type="evidence" value="ECO:0007669"/>
    <property type="project" value="TreeGrafter"/>
</dbReference>
<keyword evidence="2 3" id="KW-0040">ANK repeat</keyword>
<dbReference type="Pfam" id="PF12796">
    <property type="entry name" value="Ank_2"/>
    <property type="match status" value="2"/>
</dbReference>
<dbReference type="SUPFAM" id="SSF48403">
    <property type="entry name" value="Ankyrin repeat"/>
    <property type="match status" value="1"/>
</dbReference>
<dbReference type="GO" id="GO:0006511">
    <property type="term" value="P:ubiquitin-dependent protein catabolic process"/>
    <property type="evidence" value="ECO:0007669"/>
    <property type="project" value="TreeGrafter"/>
</dbReference>
<evidence type="ECO:0000256" key="3">
    <source>
        <dbReference type="PROSITE-ProRule" id="PRU00023"/>
    </source>
</evidence>
<evidence type="ECO:0000313" key="4">
    <source>
        <dbReference type="EMBL" id="CEL04135.1"/>
    </source>
</evidence>
<dbReference type="Proteomes" id="UP000054771">
    <property type="component" value="Unassembled WGS sequence"/>
</dbReference>
<dbReference type="PRINTS" id="PR01415">
    <property type="entry name" value="ANKYRIN"/>
</dbReference>
<feature type="repeat" description="ANK" evidence="3">
    <location>
        <begin position="162"/>
        <end position="183"/>
    </location>
</feature>
<dbReference type="Gene3D" id="1.25.40.20">
    <property type="entry name" value="Ankyrin repeat-containing domain"/>
    <property type="match status" value="3"/>
</dbReference>
<proteinExistence type="predicted"/>
<dbReference type="PROSITE" id="PS50297">
    <property type="entry name" value="ANK_REP_REGION"/>
    <property type="match status" value="4"/>
</dbReference>
<feature type="repeat" description="ANK" evidence="3">
    <location>
        <begin position="335"/>
        <end position="368"/>
    </location>
</feature>
<feature type="repeat" description="ANK" evidence="3">
    <location>
        <begin position="196"/>
        <end position="228"/>
    </location>
</feature>
<evidence type="ECO:0000256" key="2">
    <source>
        <dbReference type="ARBA" id="ARBA00023043"/>
    </source>
</evidence>
<accession>A0A0U5FZB2</accession>
<evidence type="ECO:0000313" key="5">
    <source>
        <dbReference type="Proteomes" id="UP000054771"/>
    </source>
</evidence>
<dbReference type="PANTHER" id="PTHR24173:SF74">
    <property type="entry name" value="ANKYRIN REPEAT DOMAIN-CONTAINING PROTEIN 16"/>
    <property type="match status" value="1"/>
</dbReference>
<sequence length="534" mass="59242">MQLPSTISGRRQSSNLVFTTLIFHDSNPVEVKSPTANTMPSSLPTTLSTLPTELILLIAAHLTEEKDLNALIQTNCKFHSFFNDRLYQTNADQNHSSGLFWAAANNQKRTIEKFLEHGAKLSQTSQKRAETPFILAAAAGHLALVKWLLTQPGVDATVADKQGRTALMHACRNGHTEVVRFLLTLKNINPAQAGPYSATPLRLAADGGHADIFRLLLESSGEVAIEPELNLNTHMCVYRAVAKNHRSILSILIEEHGLDPNFADPERKMSLMHYAAINRSEAVVEYLLSMGAHPDPVSTSPCTPFTHAVRGRLLGVMKMLMDTGKVNLDLAEGFNRATPLMSAAANGYDEIVRDLIHRGGVDINKKDLHGQTPLYCAAKHGRTSVAEFLLSQKGILADSPDFKGERPFMAAIRARHADVVELFFKREDIEWDVPDRHGHTPLLVAASVNKEAIVEGLLAKGARIDCKDGHGRTPFAWAKWWQNEKMERILAEYAVRQRYRRPIGVRDRVMMIEGQAISPMVALAEEVRERGRVE</sequence>
<dbReference type="SMART" id="SM00248">
    <property type="entry name" value="ANK"/>
    <property type="match status" value="12"/>
</dbReference>
<evidence type="ECO:0000256" key="1">
    <source>
        <dbReference type="ARBA" id="ARBA00022737"/>
    </source>
</evidence>
<name>A0A0U5FZB2_ASPCI</name>
<protein>
    <submittedName>
        <fullName evidence="4">Uncharacterized protein</fullName>
    </submittedName>
</protein>
<dbReference type="PROSITE" id="PS50088">
    <property type="entry name" value="ANK_REPEAT"/>
    <property type="match status" value="5"/>
</dbReference>
<dbReference type="STRING" id="454130.A0A0U5FZB2"/>
<dbReference type="AlphaFoldDB" id="A0A0U5FZB2"/>
<organism evidence="4 5">
    <name type="scientific">Aspergillus calidoustus</name>
    <dbReference type="NCBI Taxonomy" id="454130"/>
    <lineage>
        <taxon>Eukaryota</taxon>
        <taxon>Fungi</taxon>
        <taxon>Dikarya</taxon>
        <taxon>Ascomycota</taxon>
        <taxon>Pezizomycotina</taxon>
        <taxon>Eurotiomycetes</taxon>
        <taxon>Eurotiomycetidae</taxon>
        <taxon>Eurotiales</taxon>
        <taxon>Aspergillaceae</taxon>
        <taxon>Aspergillus</taxon>
        <taxon>Aspergillus subgen. Nidulantes</taxon>
    </lineage>
</organism>
<dbReference type="OrthoDB" id="4772757at2759"/>
<dbReference type="InterPro" id="IPR036770">
    <property type="entry name" value="Ankyrin_rpt-contain_sf"/>
</dbReference>
<feature type="repeat" description="ANK" evidence="3">
    <location>
        <begin position="437"/>
        <end position="469"/>
    </location>
</feature>
<dbReference type="Pfam" id="PF00023">
    <property type="entry name" value="Ank"/>
    <property type="match status" value="1"/>
</dbReference>
<feature type="repeat" description="ANK" evidence="3">
    <location>
        <begin position="369"/>
        <end position="391"/>
    </location>
</feature>
<keyword evidence="1" id="KW-0677">Repeat</keyword>